<sequence length="69" mass="7908">MGTDREEWISKRAYELWEQAGRPDGQDEEQWHAASAEWEEEFGPTETPPQDDTSLESIDAERTETSPAP</sequence>
<reference evidence="2 3" key="1">
    <citation type="submission" date="2016-05" db="EMBL/GenBank/DDBJ databases">
        <authorList>
            <person name="Lavstsen T."/>
            <person name="Jespersen J.S."/>
        </authorList>
    </citation>
    <scope>NUCLEOTIDE SEQUENCE [LARGE SCALE GENOMIC DNA]</scope>
    <source>
        <strain evidence="2 3">KCJ1736</strain>
    </source>
</reference>
<dbReference type="RefSeq" id="WP_063950228.1">
    <property type="nucleotide sequence ID" value="NZ_LXPS01000036.1"/>
</dbReference>
<evidence type="ECO:0000313" key="3">
    <source>
        <dbReference type="Proteomes" id="UP000077098"/>
    </source>
</evidence>
<comment type="caution">
    <text evidence="2">The sequence shown here is derived from an EMBL/GenBank/DDBJ whole genome shotgun (WGS) entry which is preliminary data.</text>
</comment>
<accession>A0A176X1D2</accession>
<organism evidence="2 3">
    <name type="scientific">Agrobacterium tumefaciens</name>
    <dbReference type="NCBI Taxonomy" id="358"/>
    <lineage>
        <taxon>Bacteria</taxon>
        <taxon>Pseudomonadati</taxon>
        <taxon>Pseudomonadota</taxon>
        <taxon>Alphaproteobacteria</taxon>
        <taxon>Hyphomicrobiales</taxon>
        <taxon>Rhizobiaceae</taxon>
        <taxon>Rhizobium/Agrobacterium group</taxon>
        <taxon>Agrobacterium</taxon>
        <taxon>Agrobacterium tumefaciens complex</taxon>
    </lineage>
</organism>
<name>A0A176X1D2_AGRTU</name>
<evidence type="ECO:0000313" key="2">
    <source>
        <dbReference type="EMBL" id="OAE40476.1"/>
    </source>
</evidence>
<protein>
    <recommendedName>
        <fullName evidence="4">DUF2934 domain-containing protein</fullName>
    </recommendedName>
</protein>
<dbReference type="AlphaFoldDB" id="A0A176X1D2"/>
<dbReference type="EMBL" id="LXPS01000036">
    <property type="protein sequence ID" value="OAE40476.1"/>
    <property type="molecule type" value="Genomic_DNA"/>
</dbReference>
<feature type="compositionally biased region" description="Basic and acidic residues" evidence="1">
    <location>
        <begin position="59"/>
        <end position="69"/>
    </location>
</feature>
<dbReference type="Proteomes" id="UP000077098">
    <property type="component" value="Unassembled WGS sequence"/>
</dbReference>
<gene>
    <name evidence="2" type="ORF">A7J57_09325</name>
</gene>
<evidence type="ECO:0000256" key="1">
    <source>
        <dbReference type="SAM" id="MobiDB-lite"/>
    </source>
</evidence>
<evidence type="ECO:0008006" key="4">
    <source>
        <dbReference type="Google" id="ProtNLM"/>
    </source>
</evidence>
<dbReference type="Pfam" id="PF11154">
    <property type="entry name" value="DUF2934"/>
    <property type="match status" value="1"/>
</dbReference>
<proteinExistence type="predicted"/>
<feature type="region of interest" description="Disordered" evidence="1">
    <location>
        <begin position="19"/>
        <end position="69"/>
    </location>
</feature>
<dbReference type="InterPro" id="IPR021327">
    <property type="entry name" value="DUF2934"/>
</dbReference>